<keyword evidence="3" id="KW-0808">Transferase</keyword>
<keyword evidence="9" id="KW-1185">Reference proteome</keyword>
<dbReference type="Pfam" id="PF16822">
    <property type="entry name" value="ALGX"/>
    <property type="match status" value="1"/>
</dbReference>
<comment type="caution">
    <text evidence="8">The sequence shown here is derived from an EMBL/GenBank/DDBJ whole genome shotgun (WGS) entry which is preliminary data.</text>
</comment>
<organism evidence="8 9">
    <name type="scientific">Brumimicrobium aurantiacum</name>
    <dbReference type="NCBI Taxonomy" id="1737063"/>
    <lineage>
        <taxon>Bacteria</taxon>
        <taxon>Pseudomonadati</taxon>
        <taxon>Bacteroidota</taxon>
        <taxon>Flavobacteriia</taxon>
        <taxon>Flavobacteriales</taxon>
        <taxon>Crocinitomicaceae</taxon>
        <taxon>Brumimicrobium</taxon>
    </lineage>
</organism>
<accession>A0A3E1EYY0</accession>
<dbReference type="UniPathway" id="UPA00286"/>
<dbReference type="OrthoDB" id="175771at2"/>
<comment type="pathway">
    <text evidence="2">Glycan biosynthesis; alginate biosynthesis.</text>
</comment>
<evidence type="ECO:0000313" key="9">
    <source>
        <dbReference type="Proteomes" id="UP000257127"/>
    </source>
</evidence>
<keyword evidence="4" id="KW-0732">Signal</keyword>
<evidence type="ECO:0000256" key="5">
    <source>
        <dbReference type="ARBA" id="ARBA00022764"/>
    </source>
</evidence>
<dbReference type="GO" id="GO:0042121">
    <property type="term" value="P:alginic acid biosynthetic process"/>
    <property type="evidence" value="ECO:0007669"/>
    <property type="project" value="UniProtKB-UniPathway"/>
</dbReference>
<dbReference type="Proteomes" id="UP000257127">
    <property type="component" value="Unassembled WGS sequence"/>
</dbReference>
<dbReference type="GO" id="GO:0016740">
    <property type="term" value="F:transferase activity"/>
    <property type="evidence" value="ECO:0007669"/>
    <property type="project" value="UniProtKB-KW"/>
</dbReference>
<dbReference type="GO" id="GO:0042597">
    <property type="term" value="C:periplasmic space"/>
    <property type="evidence" value="ECO:0007669"/>
    <property type="project" value="UniProtKB-SubCell"/>
</dbReference>
<sequence>MMNRMKSTIKYKKGLFIGILGILVFPLFLEFTEMIQLKPLKGSYEIPENPEFTLAQWFTGEYQDEKENFIKKSLYVRPVFVRFYNQYHYSFFNIPKANSIIIGKSSYLFGDNYIKEYFGTNFIGHQKIEEKVNKIQRVADTLKAKGIDLIVVLAPGKASFYPEYLPESYDSMSVGTTNYEVYNQQFLSSNIHYLDFKKWYLDIKETSKYPLFPKTGIHWSKYGELIAADSIIHYINSISPTKKAPELLLGKTKVTSDMWGTDDDIEQGMNLMFDIPDLEMAYPHYEYDTLNKQEQPKVLTVADSYYWGMFNFSLSKKAFDNGEFWFYNIDIFPSEEGKPSFVSEIDIVESVEQNDIVMLVSTDANLFKFPFGFIDRLYEAYYSDQLKAPSE</sequence>
<reference evidence="8 9" key="1">
    <citation type="submission" date="2018-08" db="EMBL/GenBank/DDBJ databases">
        <title>The draft genome squence of Brumimicrobium sp. N62.</title>
        <authorList>
            <person name="Du Z.-J."/>
            <person name="Luo H.-R."/>
        </authorList>
    </citation>
    <scope>NUCLEOTIDE SEQUENCE [LARGE SCALE GENOMIC DNA]</scope>
    <source>
        <strain evidence="8 9">N62</strain>
    </source>
</reference>
<protein>
    <recommendedName>
        <fullName evidence="7">AlgX/AlgJ SGNH hydrolase-like domain-containing protein</fullName>
    </recommendedName>
</protein>
<evidence type="ECO:0000256" key="1">
    <source>
        <dbReference type="ARBA" id="ARBA00004418"/>
    </source>
</evidence>
<evidence type="ECO:0000256" key="3">
    <source>
        <dbReference type="ARBA" id="ARBA00022679"/>
    </source>
</evidence>
<keyword evidence="6" id="KW-0016">Alginate biosynthesis</keyword>
<evidence type="ECO:0000256" key="2">
    <source>
        <dbReference type="ARBA" id="ARBA00005182"/>
    </source>
</evidence>
<evidence type="ECO:0000313" key="8">
    <source>
        <dbReference type="EMBL" id="RFC54770.1"/>
    </source>
</evidence>
<gene>
    <name evidence="8" type="ORF">DXU93_07230</name>
</gene>
<evidence type="ECO:0000256" key="6">
    <source>
        <dbReference type="ARBA" id="ARBA00022841"/>
    </source>
</evidence>
<dbReference type="AlphaFoldDB" id="A0A3E1EYY0"/>
<name>A0A3E1EYY0_9FLAO</name>
<dbReference type="InterPro" id="IPR031811">
    <property type="entry name" value="ALGX/ALGJ_SGNH-like"/>
</dbReference>
<evidence type="ECO:0000259" key="7">
    <source>
        <dbReference type="Pfam" id="PF16822"/>
    </source>
</evidence>
<evidence type="ECO:0000256" key="4">
    <source>
        <dbReference type="ARBA" id="ARBA00022729"/>
    </source>
</evidence>
<feature type="domain" description="AlgX/AlgJ SGNH hydrolase-like" evidence="7">
    <location>
        <begin position="101"/>
        <end position="238"/>
    </location>
</feature>
<comment type="subcellular location">
    <subcellularLocation>
        <location evidence="1">Periplasm</location>
    </subcellularLocation>
</comment>
<keyword evidence="5" id="KW-0574">Periplasm</keyword>
<dbReference type="EMBL" id="QURB01000003">
    <property type="protein sequence ID" value="RFC54770.1"/>
    <property type="molecule type" value="Genomic_DNA"/>
</dbReference>
<proteinExistence type="predicted"/>